<name>A0AAE1E6I8_9GAST</name>
<evidence type="ECO:0000256" key="4">
    <source>
        <dbReference type="ARBA" id="ARBA00023224"/>
    </source>
</evidence>
<keyword evidence="2" id="KW-0297">G-protein coupled receptor</keyword>
<feature type="transmembrane region" description="Helical" evidence="5">
    <location>
        <begin position="115"/>
        <end position="139"/>
    </location>
</feature>
<dbReference type="InterPro" id="IPR019430">
    <property type="entry name" value="7TM_GPCR_serpentine_rcpt_Srx"/>
</dbReference>
<keyword evidence="8" id="KW-1185">Reference proteome</keyword>
<keyword evidence="5" id="KW-1133">Transmembrane helix</keyword>
<dbReference type="EMBL" id="JAWDGP010000981">
    <property type="protein sequence ID" value="KAK3795812.1"/>
    <property type="molecule type" value="Genomic_DNA"/>
</dbReference>
<feature type="domain" description="7TM GPCR serpentine receptor class x (Srx)" evidence="6">
    <location>
        <begin position="47"/>
        <end position="182"/>
    </location>
</feature>
<proteinExistence type="predicted"/>
<keyword evidence="4" id="KW-0807">Transducer</keyword>
<feature type="transmembrane region" description="Helical" evidence="5">
    <location>
        <begin position="160"/>
        <end position="181"/>
    </location>
</feature>
<dbReference type="GO" id="GO:0004930">
    <property type="term" value="F:G protein-coupled receptor activity"/>
    <property type="evidence" value="ECO:0007669"/>
    <property type="project" value="UniProtKB-KW"/>
</dbReference>
<evidence type="ECO:0000313" key="8">
    <source>
        <dbReference type="Proteomes" id="UP001283361"/>
    </source>
</evidence>
<dbReference type="AlphaFoldDB" id="A0AAE1E6I8"/>
<sequence>MQETPDMLAVTAFTNVTETNLHHISPIISFYVSRIIGYINGYVLTIIAGVFGIFTNTANISVYLKMGLSETTNISFFSLSISDLLVSMSAVVVQITYNPPVSLMKLPSGSPVSEIGMAACYIMFPCMGCSAWITAILCIERCLCIAAPLKIKEIFTSKRTLFLILTMAAYQTVHIVLLYSYPGPPYDVTKDERSLLLNSSFSALSFICFFVVLISTALLVVKLKQNLEWRNKAVQLSNKNSGISKERKAARIIICCDINFEPKISTGPIAPDRKDWLATPSRLARISVPF</sequence>
<keyword evidence="5" id="KW-0472">Membrane</keyword>
<comment type="caution">
    <text evidence="7">The sequence shown here is derived from an EMBL/GenBank/DDBJ whole genome shotgun (WGS) entry which is preliminary data.</text>
</comment>
<dbReference type="Proteomes" id="UP001283361">
    <property type="component" value="Unassembled WGS sequence"/>
</dbReference>
<evidence type="ECO:0000256" key="1">
    <source>
        <dbReference type="ARBA" id="ARBA00004141"/>
    </source>
</evidence>
<protein>
    <recommendedName>
        <fullName evidence="6">7TM GPCR serpentine receptor class x (Srx) domain-containing protein</fullName>
    </recommendedName>
</protein>
<gene>
    <name evidence="7" type="ORF">RRG08_052245</name>
</gene>
<evidence type="ECO:0000256" key="5">
    <source>
        <dbReference type="SAM" id="Phobius"/>
    </source>
</evidence>
<evidence type="ECO:0000313" key="7">
    <source>
        <dbReference type="EMBL" id="KAK3795812.1"/>
    </source>
</evidence>
<dbReference type="PANTHER" id="PTHR24243:SF224">
    <property type="entry name" value="G-PROTEIN COUPLED RECEPTOR 19-RELATED"/>
    <property type="match status" value="1"/>
</dbReference>
<dbReference type="Pfam" id="PF10328">
    <property type="entry name" value="7TM_GPCR_Srx"/>
    <property type="match status" value="1"/>
</dbReference>
<evidence type="ECO:0000256" key="3">
    <source>
        <dbReference type="ARBA" id="ARBA00023170"/>
    </source>
</evidence>
<feature type="transmembrane region" description="Helical" evidence="5">
    <location>
        <begin position="35"/>
        <end position="54"/>
    </location>
</feature>
<dbReference type="Gene3D" id="1.20.1070.10">
    <property type="entry name" value="Rhodopsin 7-helix transmembrane proteins"/>
    <property type="match status" value="1"/>
</dbReference>
<evidence type="ECO:0000256" key="2">
    <source>
        <dbReference type="ARBA" id="ARBA00023040"/>
    </source>
</evidence>
<dbReference type="GO" id="GO:0005886">
    <property type="term" value="C:plasma membrane"/>
    <property type="evidence" value="ECO:0007669"/>
    <property type="project" value="TreeGrafter"/>
</dbReference>
<dbReference type="PANTHER" id="PTHR24243">
    <property type="entry name" value="G-PROTEIN COUPLED RECEPTOR"/>
    <property type="match status" value="1"/>
</dbReference>
<accession>A0AAE1E6I8</accession>
<feature type="transmembrane region" description="Helical" evidence="5">
    <location>
        <begin position="74"/>
        <end position="95"/>
    </location>
</feature>
<reference evidence="7" key="1">
    <citation type="journal article" date="2023" name="G3 (Bethesda)">
        <title>A reference genome for the long-term kleptoplast-retaining sea slug Elysia crispata morphotype clarki.</title>
        <authorList>
            <person name="Eastman K.E."/>
            <person name="Pendleton A.L."/>
            <person name="Shaikh M.A."/>
            <person name="Suttiyut T."/>
            <person name="Ogas R."/>
            <person name="Tomko P."/>
            <person name="Gavelis G."/>
            <person name="Widhalm J.R."/>
            <person name="Wisecaver J.H."/>
        </authorList>
    </citation>
    <scope>NUCLEOTIDE SEQUENCE</scope>
    <source>
        <strain evidence="7">ECLA1</strain>
    </source>
</reference>
<evidence type="ECO:0000259" key="6">
    <source>
        <dbReference type="Pfam" id="PF10328"/>
    </source>
</evidence>
<keyword evidence="3" id="KW-0675">Receptor</keyword>
<feature type="transmembrane region" description="Helical" evidence="5">
    <location>
        <begin position="201"/>
        <end position="221"/>
    </location>
</feature>
<dbReference type="SUPFAM" id="SSF81321">
    <property type="entry name" value="Family A G protein-coupled receptor-like"/>
    <property type="match status" value="1"/>
</dbReference>
<comment type="subcellular location">
    <subcellularLocation>
        <location evidence="1">Membrane</location>
        <topology evidence="1">Multi-pass membrane protein</topology>
    </subcellularLocation>
</comment>
<keyword evidence="5" id="KW-0812">Transmembrane</keyword>
<organism evidence="7 8">
    <name type="scientific">Elysia crispata</name>
    <name type="common">lettuce slug</name>
    <dbReference type="NCBI Taxonomy" id="231223"/>
    <lineage>
        <taxon>Eukaryota</taxon>
        <taxon>Metazoa</taxon>
        <taxon>Spiralia</taxon>
        <taxon>Lophotrochozoa</taxon>
        <taxon>Mollusca</taxon>
        <taxon>Gastropoda</taxon>
        <taxon>Heterobranchia</taxon>
        <taxon>Euthyneura</taxon>
        <taxon>Panpulmonata</taxon>
        <taxon>Sacoglossa</taxon>
        <taxon>Placobranchoidea</taxon>
        <taxon>Plakobranchidae</taxon>
        <taxon>Elysia</taxon>
    </lineage>
</organism>